<dbReference type="Gramene" id="KOM34892">
    <property type="protein sequence ID" value="KOM34892"/>
    <property type="gene ID" value="LR48_Vigan02g104200"/>
</dbReference>
<name>A0A0L9TWU0_PHAAN</name>
<evidence type="ECO:0000313" key="1">
    <source>
        <dbReference type="EMBL" id="KOM34892.1"/>
    </source>
</evidence>
<gene>
    <name evidence="1" type="ORF">LR48_Vigan02g104200</name>
</gene>
<accession>A0A0L9TWU0</accession>
<proteinExistence type="predicted"/>
<evidence type="ECO:0000313" key="2">
    <source>
        <dbReference type="Proteomes" id="UP000053144"/>
    </source>
</evidence>
<protein>
    <submittedName>
        <fullName evidence="1">Uncharacterized protein</fullName>
    </submittedName>
</protein>
<dbReference type="Proteomes" id="UP000053144">
    <property type="component" value="Chromosome 2"/>
</dbReference>
<organism evidence="1 2">
    <name type="scientific">Phaseolus angularis</name>
    <name type="common">Azuki bean</name>
    <name type="synonym">Vigna angularis</name>
    <dbReference type="NCBI Taxonomy" id="3914"/>
    <lineage>
        <taxon>Eukaryota</taxon>
        <taxon>Viridiplantae</taxon>
        <taxon>Streptophyta</taxon>
        <taxon>Embryophyta</taxon>
        <taxon>Tracheophyta</taxon>
        <taxon>Spermatophyta</taxon>
        <taxon>Magnoliopsida</taxon>
        <taxon>eudicotyledons</taxon>
        <taxon>Gunneridae</taxon>
        <taxon>Pentapetalae</taxon>
        <taxon>rosids</taxon>
        <taxon>fabids</taxon>
        <taxon>Fabales</taxon>
        <taxon>Fabaceae</taxon>
        <taxon>Papilionoideae</taxon>
        <taxon>50 kb inversion clade</taxon>
        <taxon>NPAAA clade</taxon>
        <taxon>indigoferoid/millettioid clade</taxon>
        <taxon>Phaseoleae</taxon>
        <taxon>Vigna</taxon>
    </lineage>
</organism>
<dbReference type="AlphaFoldDB" id="A0A0L9TWU0"/>
<reference evidence="2" key="1">
    <citation type="journal article" date="2015" name="Proc. Natl. Acad. Sci. U.S.A.">
        <title>Genome sequencing of adzuki bean (Vigna angularis) provides insight into high starch and low fat accumulation and domestication.</title>
        <authorList>
            <person name="Yang K."/>
            <person name="Tian Z."/>
            <person name="Chen C."/>
            <person name="Luo L."/>
            <person name="Zhao B."/>
            <person name="Wang Z."/>
            <person name="Yu L."/>
            <person name="Li Y."/>
            <person name="Sun Y."/>
            <person name="Li W."/>
            <person name="Chen Y."/>
            <person name="Li Y."/>
            <person name="Zhang Y."/>
            <person name="Ai D."/>
            <person name="Zhao J."/>
            <person name="Shang C."/>
            <person name="Ma Y."/>
            <person name="Wu B."/>
            <person name="Wang M."/>
            <person name="Gao L."/>
            <person name="Sun D."/>
            <person name="Zhang P."/>
            <person name="Guo F."/>
            <person name="Wang W."/>
            <person name="Li Y."/>
            <person name="Wang J."/>
            <person name="Varshney R.K."/>
            <person name="Wang J."/>
            <person name="Ling H.Q."/>
            <person name="Wan P."/>
        </authorList>
    </citation>
    <scope>NUCLEOTIDE SEQUENCE</scope>
    <source>
        <strain evidence="2">cv. Jingnong 6</strain>
    </source>
</reference>
<dbReference type="EMBL" id="CM003372">
    <property type="protein sequence ID" value="KOM34892.1"/>
    <property type="molecule type" value="Genomic_DNA"/>
</dbReference>
<sequence length="154" mass="17525">MQQRICISSLDNLPKGKEARGGRAKEAQGTELEAKMAGRISVAFRYNIQVPFTKEKSLPFIDEERTLKLALQASKNTNEVCLEKLQSSVCKFQKPTNQSRVENIKLHKKRWSSQWLKLHSSLPSLLSLALSSFLRCIDMVSNFYCCPTKQCKCI</sequence>